<protein>
    <submittedName>
        <fullName evidence="1">Uncharacterized protein</fullName>
    </submittedName>
</protein>
<name>A0A370QSL1_9GAMM</name>
<gene>
    <name evidence="1" type="ORF">C8D90_10427</name>
</gene>
<dbReference type="RefSeq" id="WP_115458220.1">
    <property type="nucleotide sequence ID" value="NZ_QRAP01000004.1"/>
</dbReference>
<dbReference type="AlphaFoldDB" id="A0A370QSL1"/>
<evidence type="ECO:0000313" key="2">
    <source>
        <dbReference type="Proteomes" id="UP000254848"/>
    </source>
</evidence>
<dbReference type="EMBL" id="QRAP01000004">
    <property type="protein sequence ID" value="RDK91883.1"/>
    <property type="molecule type" value="Genomic_DNA"/>
</dbReference>
<accession>A0A370QSL1</accession>
<dbReference type="Proteomes" id="UP000254848">
    <property type="component" value="Unassembled WGS sequence"/>
</dbReference>
<comment type="caution">
    <text evidence="1">The sequence shown here is derived from an EMBL/GenBank/DDBJ whole genome shotgun (WGS) entry which is preliminary data.</text>
</comment>
<proteinExistence type="predicted"/>
<dbReference type="PROSITE" id="PS51257">
    <property type="entry name" value="PROKAR_LIPOPROTEIN"/>
    <property type="match status" value="1"/>
</dbReference>
<reference evidence="1 2" key="1">
    <citation type="submission" date="2018-07" db="EMBL/GenBank/DDBJ databases">
        <title>Genomic Encyclopedia of Type Strains, Phase IV (KMG-IV): sequencing the most valuable type-strain genomes for metagenomic binning, comparative biology and taxonomic classification.</title>
        <authorList>
            <person name="Goeker M."/>
        </authorList>
    </citation>
    <scope>NUCLEOTIDE SEQUENCE [LARGE SCALE GENOMIC DNA]</scope>
    <source>
        <strain evidence="1 2">DSM 103736</strain>
    </source>
</reference>
<evidence type="ECO:0000313" key="1">
    <source>
        <dbReference type="EMBL" id="RDK91883.1"/>
    </source>
</evidence>
<sequence length="264" mass="29105">MRIIDNAVRYMLLSVMTLACGDVFAVQKFGFHQQCGALDTPLNINIELNLGDKNANYGVNVIYIYSDRISKETAALYPQMPAFSFIKNNASGVLCINGCGYASSPSVDKGQSKYNVINTGGNSGYVYNTSIRTENVKKSRNTNIIIPTRRLALLRIEGFIMPGGLGPYERTQYSRLVGVYGAAFYEPLIIEYVETDVPGVMKLSQVEYGNSRNKNGYPVPDVNMKIGRKKSLNIKMQGNSSRGVFDVPSSLTTTEWSTIPDCAK</sequence>
<keyword evidence="2" id="KW-1185">Reference proteome</keyword>
<organism evidence="1 2">
    <name type="scientific">Enterobacillus tribolii</name>
    <dbReference type="NCBI Taxonomy" id="1487935"/>
    <lineage>
        <taxon>Bacteria</taxon>
        <taxon>Pseudomonadati</taxon>
        <taxon>Pseudomonadota</taxon>
        <taxon>Gammaproteobacteria</taxon>
        <taxon>Enterobacterales</taxon>
        <taxon>Hafniaceae</taxon>
        <taxon>Enterobacillus</taxon>
    </lineage>
</organism>